<organism evidence="8 9">
    <name type="scientific">Cyanobium gracile UHCC 0281</name>
    <dbReference type="NCBI Taxonomy" id="3110309"/>
    <lineage>
        <taxon>Bacteria</taxon>
        <taxon>Bacillati</taxon>
        <taxon>Cyanobacteriota</taxon>
        <taxon>Cyanophyceae</taxon>
        <taxon>Synechococcales</taxon>
        <taxon>Prochlorococcaceae</taxon>
        <taxon>Cyanobium</taxon>
    </lineage>
</organism>
<proteinExistence type="inferred from homology"/>
<dbReference type="Gene3D" id="3.30.1120.10">
    <property type="match status" value="1"/>
</dbReference>
<keyword evidence="4" id="KW-0106">Calcium</keyword>
<dbReference type="Proteomes" id="UP001302329">
    <property type="component" value="Unassembled WGS sequence"/>
</dbReference>
<evidence type="ECO:0000256" key="5">
    <source>
        <dbReference type="ARBA" id="ARBA00023180"/>
    </source>
</evidence>
<feature type="region of interest" description="Disordered" evidence="6">
    <location>
        <begin position="295"/>
        <end position="326"/>
    </location>
</feature>
<accession>A0ABU5SRS2</accession>
<evidence type="ECO:0000256" key="6">
    <source>
        <dbReference type="SAM" id="MobiDB-lite"/>
    </source>
</evidence>
<evidence type="ECO:0000313" key="8">
    <source>
        <dbReference type="EMBL" id="MEA5441163.1"/>
    </source>
</evidence>
<keyword evidence="2" id="KW-0479">Metal-binding</keyword>
<dbReference type="CDD" id="cd16029">
    <property type="entry name" value="4-S"/>
    <property type="match status" value="1"/>
</dbReference>
<protein>
    <submittedName>
        <fullName evidence="8">Arylsulfatase</fullName>
    </submittedName>
</protein>
<gene>
    <name evidence="8" type="ORF">VB739_01185</name>
</gene>
<dbReference type="RefSeq" id="WP_323355317.1">
    <property type="nucleotide sequence ID" value="NZ_JAYGHY010000002.1"/>
</dbReference>
<dbReference type="PANTHER" id="PTHR10342">
    <property type="entry name" value="ARYLSULFATASE"/>
    <property type="match status" value="1"/>
</dbReference>
<feature type="region of interest" description="Disordered" evidence="6">
    <location>
        <begin position="493"/>
        <end position="513"/>
    </location>
</feature>
<evidence type="ECO:0000259" key="7">
    <source>
        <dbReference type="Pfam" id="PF00884"/>
    </source>
</evidence>
<dbReference type="Pfam" id="PF00884">
    <property type="entry name" value="Sulfatase"/>
    <property type="match status" value="1"/>
</dbReference>
<dbReference type="PROSITE" id="PS00149">
    <property type="entry name" value="SULFATASE_2"/>
    <property type="match status" value="1"/>
</dbReference>
<sequence length="513" mass="56175">MNPFKKPKLLSLAGLTALACLIWFALVPAFALEANRPAAGAVGGANRPNIIVILADDLGNADLGYRGSDIKTPNIDKLAREGVRMESFHGMPVCTPSRAALMTGRHPMRYGLQTLVIFPNHTYGLPTDERTLPQALKEAGYQTSMVGKWHLGHADKKYWPQKRGFDHFYGNLVGEVDYFTKMRGGIVDWQRDGKFLQETTYYLPLIGDEAVKQIERQDKTKPFFLYFASLAPHAPYQAQKADEDRYAASIKDPTRRTYAAMVTSVDDQVGRIVAALEKRGMRENTLIIFSSDNGGPRSAVVASGAHSREERAESGVKEGSLPASNGNLRGGKGSLYEGGVRVPTIFNWPGTLKPAVISEPAQMVDIMPTALALAGAAPNPSSKPLDGKNLLPMLTEGKPSPHDDLLINVEAFRGAIIKGQWKLVKIALLPGKIELFDLKADPGEKNNVAEQNPEVVRDLEARLQAYAKQQKMSEWLKAQPDYLGAQGEKTILDPDFDIDDGGLPQQKPVLPKP</sequence>
<keyword evidence="3" id="KW-0378">Hydrolase</keyword>
<dbReference type="EMBL" id="JAYGHY010000002">
    <property type="protein sequence ID" value="MEA5441163.1"/>
    <property type="molecule type" value="Genomic_DNA"/>
</dbReference>
<keyword evidence="9" id="KW-1185">Reference proteome</keyword>
<evidence type="ECO:0000256" key="3">
    <source>
        <dbReference type="ARBA" id="ARBA00022801"/>
    </source>
</evidence>
<comment type="similarity">
    <text evidence="1">Belongs to the sulfatase family.</text>
</comment>
<evidence type="ECO:0000256" key="2">
    <source>
        <dbReference type="ARBA" id="ARBA00022723"/>
    </source>
</evidence>
<dbReference type="PROSITE" id="PS51257">
    <property type="entry name" value="PROKAR_LIPOPROTEIN"/>
    <property type="match status" value="1"/>
</dbReference>
<reference evidence="8 9" key="1">
    <citation type="submission" date="2023-12" db="EMBL/GenBank/DDBJ databases">
        <title>Baltic Sea Cyanobacteria.</title>
        <authorList>
            <person name="Delbaje E."/>
            <person name="Fewer D.P."/>
            <person name="Shishido T.K."/>
        </authorList>
    </citation>
    <scope>NUCLEOTIDE SEQUENCE [LARGE SCALE GENOMIC DNA]</scope>
    <source>
        <strain evidence="8 9">UHCC 0281</strain>
    </source>
</reference>
<evidence type="ECO:0000256" key="1">
    <source>
        <dbReference type="ARBA" id="ARBA00008779"/>
    </source>
</evidence>
<dbReference type="InterPro" id="IPR047115">
    <property type="entry name" value="ARSB"/>
</dbReference>
<feature type="compositionally biased region" description="Basic and acidic residues" evidence="6">
    <location>
        <begin position="306"/>
        <end position="316"/>
    </location>
</feature>
<evidence type="ECO:0000313" key="9">
    <source>
        <dbReference type="Proteomes" id="UP001302329"/>
    </source>
</evidence>
<keyword evidence="5" id="KW-0325">Glycoprotein</keyword>
<dbReference type="InterPro" id="IPR024607">
    <property type="entry name" value="Sulfatase_CS"/>
</dbReference>
<name>A0ABU5SRS2_9CYAN</name>
<feature type="domain" description="Sulfatase N-terminal" evidence="7">
    <location>
        <begin position="48"/>
        <end position="376"/>
    </location>
</feature>
<dbReference type="SUPFAM" id="SSF53649">
    <property type="entry name" value="Alkaline phosphatase-like"/>
    <property type="match status" value="1"/>
</dbReference>
<dbReference type="PROSITE" id="PS00523">
    <property type="entry name" value="SULFATASE_1"/>
    <property type="match status" value="1"/>
</dbReference>
<dbReference type="Gene3D" id="3.40.720.10">
    <property type="entry name" value="Alkaline Phosphatase, subunit A"/>
    <property type="match status" value="1"/>
</dbReference>
<comment type="caution">
    <text evidence="8">The sequence shown here is derived from an EMBL/GenBank/DDBJ whole genome shotgun (WGS) entry which is preliminary data.</text>
</comment>
<evidence type="ECO:0000256" key="4">
    <source>
        <dbReference type="ARBA" id="ARBA00022837"/>
    </source>
</evidence>
<dbReference type="InterPro" id="IPR000917">
    <property type="entry name" value="Sulfatase_N"/>
</dbReference>
<dbReference type="InterPro" id="IPR017850">
    <property type="entry name" value="Alkaline_phosphatase_core_sf"/>
</dbReference>
<dbReference type="PANTHER" id="PTHR10342:SF274">
    <property type="entry name" value="ARYLSULFATASE B"/>
    <property type="match status" value="1"/>
</dbReference>